<keyword evidence="9" id="KW-1185">Reference proteome</keyword>
<organism evidence="8 9">
    <name type="scientific">Tichowtungia aerotolerans</name>
    <dbReference type="NCBI Taxonomy" id="2697043"/>
    <lineage>
        <taxon>Bacteria</taxon>
        <taxon>Pseudomonadati</taxon>
        <taxon>Kiritimatiellota</taxon>
        <taxon>Tichowtungiia</taxon>
        <taxon>Tichowtungiales</taxon>
        <taxon>Tichowtungiaceae</taxon>
        <taxon>Tichowtungia</taxon>
    </lineage>
</organism>
<evidence type="ECO:0000256" key="4">
    <source>
        <dbReference type="ARBA" id="ARBA00022679"/>
    </source>
</evidence>
<evidence type="ECO:0000256" key="2">
    <source>
        <dbReference type="ARBA" id="ARBA00022552"/>
    </source>
</evidence>
<feature type="binding site" evidence="6">
    <location>
        <position position="77"/>
    </location>
    <ligand>
        <name>S-adenosyl-L-methionine</name>
        <dbReference type="ChEBI" id="CHEBI:59789"/>
    </ligand>
</feature>
<dbReference type="KEGG" id="taer:GT409_00385"/>
<accession>A0A6P1M8Q8</accession>
<feature type="binding site" evidence="6">
    <location>
        <position position="98"/>
    </location>
    <ligand>
        <name>S-adenosyl-L-methionine</name>
        <dbReference type="ChEBI" id="CHEBI:59789"/>
    </ligand>
</feature>
<dbReference type="PANTHER" id="PTHR11265">
    <property type="entry name" value="S-ADENOSYL-METHYLTRANSFERASE MRAW"/>
    <property type="match status" value="1"/>
</dbReference>
<evidence type="ECO:0000256" key="7">
    <source>
        <dbReference type="SAM" id="MobiDB-lite"/>
    </source>
</evidence>
<reference evidence="8 9" key="1">
    <citation type="submission" date="2020-01" db="EMBL/GenBank/DDBJ databases">
        <title>Ponticoccus aerotolerans gen. nov., sp. nov., an anaerobic bacterium and proposal of Ponticoccusceae fam. nov., Ponticoccusles ord. nov. and Ponticoccuse classis nov. in the phylum Kiritimatiellaeota.</title>
        <authorList>
            <person name="Zhou L.Y."/>
            <person name="Du Z.J."/>
        </authorList>
    </citation>
    <scope>NUCLEOTIDE SEQUENCE [LARGE SCALE GENOMIC DNA]</scope>
    <source>
        <strain evidence="8 9">S-5007</strain>
    </source>
</reference>
<evidence type="ECO:0000313" key="8">
    <source>
        <dbReference type="EMBL" id="QHI67966.1"/>
    </source>
</evidence>
<sequence>MHVPVLLNETLDLLVNNPAGTYIDGTLGRGGHSKEILKRLNPEGRLIGLDRDLEAIKQTKVILEPFGDQAQRLHGNFSEMKELCKQIGVTEVDGVLLDLGVSSPQLDVAERGFSFGKDGPLDMRMDRTQGRSAADWVNEEDEQILADVIFRFGEERDSRRIARAIVQAREGRRIERTLDLAEIVERAKGGRRGPTHPATKTFQALRMAVNAELDSLERGLEAGLSMLRDGGRMAVITFHSLEDRMVKECFKRHCVKRESLQQGGEKLIYDEPAVRLLNKKPLTASKQELMDNPRSRSAKLRVAEREKPV</sequence>
<dbReference type="InterPro" id="IPR029063">
    <property type="entry name" value="SAM-dependent_MTases_sf"/>
</dbReference>
<dbReference type="RefSeq" id="WP_160626000.1">
    <property type="nucleotide sequence ID" value="NZ_CP047593.1"/>
</dbReference>
<evidence type="ECO:0000313" key="9">
    <source>
        <dbReference type="Proteomes" id="UP000464954"/>
    </source>
</evidence>
<dbReference type="EMBL" id="CP047593">
    <property type="protein sequence ID" value="QHI67966.1"/>
    <property type="molecule type" value="Genomic_DNA"/>
</dbReference>
<dbReference type="EC" id="2.1.1.199" evidence="6"/>
<evidence type="ECO:0000256" key="6">
    <source>
        <dbReference type="HAMAP-Rule" id="MF_01007"/>
    </source>
</evidence>
<feature type="binding site" evidence="6">
    <location>
        <begin position="30"/>
        <end position="32"/>
    </location>
    <ligand>
        <name>S-adenosyl-L-methionine</name>
        <dbReference type="ChEBI" id="CHEBI:59789"/>
    </ligand>
</feature>
<dbReference type="HAMAP" id="MF_01007">
    <property type="entry name" value="16SrRNA_methyltr_H"/>
    <property type="match status" value="1"/>
</dbReference>
<dbReference type="GO" id="GO:0070475">
    <property type="term" value="P:rRNA base methylation"/>
    <property type="evidence" value="ECO:0007669"/>
    <property type="project" value="UniProtKB-UniRule"/>
</dbReference>
<dbReference type="Pfam" id="PF01795">
    <property type="entry name" value="Methyltransf_5"/>
    <property type="match status" value="1"/>
</dbReference>
<feature type="binding site" evidence="6">
    <location>
        <position position="50"/>
    </location>
    <ligand>
        <name>S-adenosyl-L-methionine</name>
        <dbReference type="ChEBI" id="CHEBI:59789"/>
    </ligand>
</feature>
<comment type="catalytic activity">
    <reaction evidence="6">
        <text>cytidine(1402) in 16S rRNA + S-adenosyl-L-methionine = N(4)-methylcytidine(1402) in 16S rRNA + S-adenosyl-L-homocysteine + H(+)</text>
        <dbReference type="Rhea" id="RHEA:42928"/>
        <dbReference type="Rhea" id="RHEA-COMP:10286"/>
        <dbReference type="Rhea" id="RHEA-COMP:10287"/>
        <dbReference type="ChEBI" id="CHEBI:15378"/>
        <dbReference type="ChEBI" id="CHEBI:57856"/>
        <dbReference type="ChEBI" id="CHEBI:59789"/>
        <dbReference type="ChEBI" id="CHEBI:74506"/>
        <dbReference type="ChEBI" id="CHEBI:82748"/>
        <dbReference type="EC" id="2.1.1.199"/>
    </reaction>
</comment>
<gene>
    <name evidence="6 8" type="primary">rsmH</name>
    <name evidence="8" type="ORF">GT409_00385</name>
</gene>
<dbReference type="AlphaFoldDB" id="A0A6P1M8Q8"/>
<dbReference type="SUPFAM" id="SSF53335">
    <property type="entry name" value="S-adenosyl-L-methionine-dependent methyltransferases"/>
    <property type="match status" value="1"/>
</dbReference>
<name>A0A6P1M8Q8_9BACT</name>
<dbReference type="InterPro" id="IPR023397">
    <property type="entry name" value="SAM-dep_MeTrfase_MraW_recog"/>
</dbReference>
<dbReference type="Gene3D" id="3.40.50.150">
    <property type="entry name" value="Vaccinia Virus protein VP39"/>
    <property type="match status" value="1"/>
</dbReference>
<keyword evidence="3 6" id="KW-0489">Methyltransferase</keyword>
<dbReference type="SUPFAM" id="SSF81799">
    <property type="entry name" value="Putative methyltransferase TM0872, insert domain"/>
    <property type="match status" value="1"/>
</dbReference>
<dbReference type="Proteomes" id="UP000464954">
    <property type="component" value="Chromosome"/>
</dbReference>
<proteinExistence type="inferred from homology"/>
<comment type="subcellular location">
    <subcellularLocation>
        <location evidence="6">Cytoplasm</location>
    </subcellularLocation>
</comment>
<evidence type="ECO:0000256" key="1">
    <source>
        <dbReference type="ARBA" id="ARBA00010396"/>
    </source>
</evidence>
<dbReference type="PIRSF" id="PIRSF004486">
    <property type="entry name" value="MraW"/>
    <property type="match status" value="1"/>
</dbReference>
<keyword evidence="5 6" id="KW-0949">S-adenosyl-L-methionine</keyword>
<protein>
    <recommendedName>
        <fullName evidence="6">Ribosomal RNA small subunit methyltransferase H</fullName>
        <ecNumber evidence="6">2.1.1.199</ecNumber>
    </recommendedName>
    <alternativeName>
        <fullName evidence="6">16S rRNA m(4)C1402 methyltransferase</fullName>
    </alternativeName>
    <alternativeName>
        <fullName evidence="6">rRNA (cytosine-N(4)-)-methyltransferase RsmH</fullName>
    </alternativeName>
</protein>
<comment type="function">
    <text evidence="6">Specifically methylates the N4 position of cytidine in position 1402 (C1402) of 16S rRNA.</text>
</comment>
<dbReference type="PANTHER" id="PTHR11265:SF0">
    <property type="entry name" value="12S RRNA N4-METHYLCYTIDINE METHYLTRANSFERASE"/>
    <property type="match status" value="1"/>
</dbReference>
<dbReference type="GO" id="GO:0071424">
    <property type="term" value="F:rRNA (cytosine-N4-)-methyltransferase activity"/>
    <property type="evidence" value="ECO:0007669"/>
    <property type="project" value="UniProtKB-UniRule"/>
</dbReference>
<keyword evidence="2 6" id="KW-0698">rRNA processing</keyword>
<dbReference type="NCBIfam" id="TIGR00006">
    <property type="entry name" value="16S rRNA (cytosine(1402)-N(4))-methyltransferase RsmH"/>
    <property type="match status" value="1"/>
</dbReference>
<evidence type="ECO:0000256" key="3">
    <source>
        <dbReference type="ARBA" id="ARBA00022603"/>
    </source>
</evidence>
<evidence type="ECO:0000256" key="5">
    <source>
        <dbReference type="ARBA" id="ARBA00022691"/>
    </source>
</evidence>
<dbReference type="FunFam" id="1.10.150.170:FF:000003">
    <property type="entry name" value="Ribosomal RNA small subunit methyltransferase H"/>
    <property type="match status" value="1"/>
</dbReference>
<feature type="binding site" evidence="6">
    <location>
        <position position="105"/>
    </location>
    <ligand>
        <name>S-adenosyl-L-methionine</name>
        <dbReference type="ChEBI" id="CHEBI:59789"/>
    </ligand>
</feature>
<dbReference type="Gene3D" id="1.10.150.170">
    <property type="entry name" value="Putative methyltransferase TM0872, insert domain"/>
    <property type="match status" value="1"/>
</dbReference>
<keyword evidence="4 6" id="KW-0808">Transferase</keyword>
<comment type="similarity">
    <text evidence="1 6">Belongs to the methyltransferase superfamily. RsmH family.</text>
</comment>
<dbReference type="InterPro" id="IPR002903">
    <property type="entry name" value="RsmH"/>
</dbReference>
<dbReference type="GO" id="GO:0005737">
    <property type="term" value="C:cytoplasm"/>
    <property type="evidence" value="ECO:0007669"/>
    <property type="project" value="UniProtKB-SubCell"/>
</dbReference>
<feature type="region of interest" description="Disordered" evidence="7">
    <location>
        <begin position="284"/>
        <end position="309"/>
    </location>
</feature>
<keyword evidence="6" id="KW-0963">Cytoplasm</keyword>